<dbReference type="GO" id="GO:0050388">
    <property type="term" value="F:uronate dehydrogenase activity"/>
    <property type="evidence" value="ECO:0007669"/>
    <property type="project" value="UniProtKB-EC"/>
</dbReference>
<dbReference type="Pfam" id="PF01370">
    <property type="entry name" value="Epimerase"/>
    <property type="match status" value="1"/>
</dbReference>
<evidence type="ECO:0000256" key="3">
    <source>
        <dbReference type="ARBA" id="ARBA00023027"/>
    </source>
</evidence>
<accession>A0A2R8BK03</accession>
<dbReference type="PANTHER" id="PTHR43103">
    <property type="entry name" value="NUCLEOSIDE-DIPHOSPHATE-SUGAR EPIMERASE"/>
    <property type="match status" value="1"/>
</dbReference>
<dbReference type="PANTHER" id="PTHR43103:SF5">
    <property type="entry name" value="4-EPIMERASE, PUTATIVE (AFU_ORTHOLOGUE AFUA_7G00360)-RELATED"/>
    <property type="match status" value="1"/>
</dbReference>
<dbReference type="SUPFAM" id="SSF51735">
    <property type="entry name" value="NAD(P)-binding Rossmann-fold domains"/>
    <property type="match status" value="1"/>
</dbReference>
<dbReference type="Gene3D" id="3.40.50.720">
    <property type="entry name" value="NAD(P)-binding Rossmann-like Domain"/>
    <property type="match status" value="1"/>
</dbReference>
<name>A0A2R8BK03_9RHOB</name>
<gene>
    <name evidence="5" type="primary">udh_2</name>
    <name evidence="5" type="ORF">DEA8626_02800</name>
</gene>
<keyword evidence="3" id="KW-0520">NAD</keyword>
<dbReference type="InterPro" id="IPR036291">
    <property type="entry name" value="NAD(P)-bd_dom_sf"/>
</dbReference>
<reference evidence="5 6" key="1">
    <citation type="submission" date="2018-03" db="EMBL/GenBank/DDBJ databases">
        <authorList>
            <person name="Keele B.F."/>
        </authorList>
    </citation>
    <scope>NUCLEOTIDE SEQUENCE [LARGE SCALE GENOMIC DNA]</scope>
    <source>
        <strain evidence="5 6">CECT 8626</strain>
    </source>
</reference>
<dbReference type="EC" id="1.1.1.203" evidence="5"/>
<evidence type="ECO:0000313" key="6">
    <source>
        <dbReference type="Proteomes" id="UP000244924"/>
    </source>
</evidence>
<keyword evidence="2 5" id="KW-0560">Oxidoreductase</keyword>
<evidence type="ECO:0000256" key="2">
    <source>
        <dbReference type="ARBA" id="ARBA00023002"/>
    </source>
</evidence>
<proteinExistence type="inferred from homology"/>
<dbReference type="Proteomes" id="UP000244924">
    <property type="component" value="Unassembled WGS sequence"/>
</dbReference>
<evidence type="ECO:0000259" key="4">
    <source>
        <dbReference type="Pfam" id="PF01370"/>
    </source>
</evidence>
<dbReference type="AlphaFoldDB" id="A0A2R8BK03"/>
<keyword evidence="6" id="KW-1185">Reference proteome</keyword>
<evidence type="ECO:0000313" key="5">
    <source>
        <dbReference type="EMBL" id="SPH23731.1"/>
    </source>
</evidence>
<dbReference type="InterPro" id="IPR001509">
    <property type="entry name" value="Epimerase_deHydtase"/>
</dbReference>
<dbReference type="OrthoDB" id="8770295at2"/>
<sequence length="278" mass="30437">MKKLVLTGAAGRLGSYLREPMSRMCDELVSTDLAQDIGKLYDGERYVKADLASLDAMIDLLQGADMVVHFGAYGDEAPFETILGPNIIGAYNIWEAAWRNGVRRVVYASSIHAVGMHPKTDFIGTDVRHRPDTFYGLAKCFAEDLASLYWDKRQVESVCMRILSCAQVGNPRAIGTWLSYDDLIKLVQRAIDTPVTGFAVVYGVSDNDRVPVDNAKASFLGYRPRDNAEQFAEKIFAEAGPLDHQDPGNMCHGGPFAAVPLGDSGLAVLKVVDDTKKT</sequence>
<evidence type="ECO:0000256" key="1">
    <source>
        <dbReference type="ARBA" id="ARBA00007637"/>
    </source>
</evidence>
<protein>
    <submittedName>
        <fullName evidence="5">Uronate dehydrogenase</fullName>
        <ecNumber evidence="5">1.1.1.203</ecNumber>
    </submittedName>
</protein>
<dbReference type="RefSeq" id="WP_108853819.1">
    <property type="nucleotide sequence ID" value="NZ_OMOQ01000002.1"/>
</dbReference>
<organism evidence="5 6">
    <name type="scientific">Albidovulum aquaemixtae</name>
    <dbReference type="NCBI Taxonomy" id="1542388"/>
    <lineage>
        <taxon>Bacteria</taxon>
        <taxon>Pseudomonadati</taxon>
        <taxon>Pseudomonadota</taxon>
        <taxon>Alphaproteobacteria</taxon>
        <taxon>Rhodobacterales</taxon>
        <taxon>Paracoccaceae</taxon>
        <taxon>Albidovulum</taxon>
    </lineage>
</organism>
<comment type="similarity">
    <text evidence="1">Belongs to the NAD(P)-dependent epimerase/dehydratase family.</text>
</comment>
<dbReference type="EMBL" id="OMOQ01000002">
    <property type="protein sequence ID" value="SPH23731.1"/>
    <property type="molecule type" value="Genomic_DNA"/>
</dbReference>
<feature type="domain" description="NAD-dependent epimerase/dehydratase" evidence="4">
    <location>
        <begin position="5"/>
        <end position="162"/>
    </location>
</feature>